<evidence type="ECO:0000313" key="2">
    <source>
        <dbReference type="Proteomes" id="UP000005239"/>
    </source>
</evidence>
<reference evidence="2" key="1">
    <citation type="journal article" date="2008" name="Nat. Genet.">
        <title>The Pristionchus pacificus genome provides a unique perspective on nematode lifestyle and parasitism.</title>
        <authorList>
            <person name="Dieterich C."/>
            <person name="Clifton S.W."/>
            <person name="Schuster L.N."/>
            <person name="Chinwalla A."/>
            <person name="Delehaunty K."/>
            <person name="Dinkelacker I."/>
            <person name="Fulton L."/>
            <person name="Fulton R."/>
            <person name="Godfrey J."/>
            <person name="Minx P."/>
            <person name="Mitreva M."/>
            <person name="Roeseler W."/>
            <person name="Tian H."/>
            <person name="Witte H."/>
            <person name="Yang S.P."/>
            <person name="Wilson R.K."/>
            <person name="Sommer R.J."/>
        </authorList>
    </citation>
    <scope>NUCLEOTIDE SEQUENCE [LARGE SCALE GENOMIC DNA]</scope>
    <source>
        <strain evidence="2">PS312</strain>
    </source>
</reference>
<dbReference type="AlphaFoldDB" id="A0A2A6BTA4"/>
<dbReference type="EnsemblMetazoa" id="PPA04660.1">
    <property type="protein sequence ID" value="PPA04660.1"/>
    <property type="gene ID" value="WBGene00094214"/>
</dbReference>
<evidence type="ECO:0000313" key="1">
    <source>
        <dbReference type="EnsemblMetazoa" id="PPA04660.1"/>
    </source>
</evidence>
<accession>A0A2A6BTA4</accession>
<protein>
    <submittedName>
        <fullName evidence="1">Uncharacterized protein</fullName>
    </submittedName>
</protein>
<name>A0A2A6BTA4_PRIPA</name>
<gene>
    <name evidence="1" type="primary">WBGene00094214</name>
</gene>
<proteinExistence type="predicted"/>
<sequence length="1211" mass="138986">MSSCRWFPQSLPSVSPTRALCELREGVIVIVSIVLQDAASGRLSCINEAGPIPEAAFILWEDYGFFPILMCFDCYNRNLGPDFKHRDSQECVTSTSKFVESFLVVVQGLQCIGHRTMRTVSRHAKELREGARKDRSIMETTEDHAPPIRLPRVVPTLFIIVASYLINLQNLTSIKTKIVVNGVINDIFYGVIIKSNFYYAQRPMRKTFNAVSYLLSFIPKPDPGTVRQYLFLAVYLSLAVIGISFEKEFVKLQTQFQKDFTIDRITVFVASALVVGLFIRIFVELLTFAICDGAKAFRACYASTRAILWLVKKIIIIIFKVVRKASRIISAGACAVTSFIRPHLPRILAISVYLLVLFAGLHFRIEIERPEDWRRLGFIPSIQPPSSPSQAVTPADHYLLDIDRTVWREMLHGLALRRDSLHDLMPSASVCRLFLYILCCMIIYTVAFHIFIDDIRKSVERRHTKVQNTRHSEEEQDIEGKDAINPLIKLFTIISLVFFISGITVDLIMLKIYNEEGVFYKMRKAIYPLLPLALYLSMLLALQYYKMKKEQAITSDATSERPEMGDYQEYRSLFGPVAPADDYLSEINPSVFNELQQKIKSPVLLLVTATLLFRATRPVWNWLIFGQGEQLCKEVLKKFELDEDHTNYFTLAVLISGLIFYTALEVAWFVLGYAYRAAQMLCRRYGIVGPSSLMKRILRLIGVYAFLIGVGWLDDEDDSLAEYDLLVWIIVGLIFFGVLEAALYLISFVVEAPKAIDRVAKAYARHSVAGRSLNEKQSIIDKYSYLASEAIEGLHFLGSFFKRLPIYMVYASPVLLLVTCGGYLFIPTKIYLTPADRYLGDIDLNMSDFSPTLRTRCLLLLLTYANLYYTRRVWYRFVFDVSEDEEYEDDDYDFYTLDEFSEDETVRSHTLGFAILGFVFYALMELLATLIWKISKGRFDIFQFFSNILHSLVKERHWQITGMYILILFGRWLKKADEDDDDAEIPPGEEEFRFSNKIVVVVGFAAFIVFELFLRLANRIHPAFSNPFIRMLITGAMLWNAFVYSEEDEEDEFTKEGEQIVLAGLTIFYALDVVRSMINFDVVVEIIEKIIAQGLRIASIIPIIFSVILLFVFTYLPLIMNFRDNSQHAEHLLNDAPTLTPCGHLCRYRLHNKRSRRQTQDRARPLRHLDRALRMATVRAGIVIAPFYLFPESGALISLLLLFSFAYSTLK</sequence>
<reference evidence="1" key="2">
    <citation type="submission" date="2022-06" db="UniProtKB">
        <authorList>
            <consortium name="EnsemblMetazoa"/>
        </authorList>
    </citation>
    <scope>IDENTIFICATION</scope>
    <source>
        <strain evidence="1">PS312</strain>
    </source>
</reference>
<organism evidence="1 2">
    <name type="scientific">Pristionchus pacificus</name>
    <name type="common">Parasitic nematode worm</name>
    <dbReference type="NCBI Taxonomy" id="54126"/>
    <lineage>
        <taxon>Eukaryota</taxon>
        <taxon>Metazoa</taxon>
        <taxon>Ecdysozoa</taxon>
        <taxon>Nematoda</taxon>
        <taxon>Chromadorea</taxon>
        <taxon>Rhabditida</taxon>
        <taxon>Rhabditina</taxon>
        <taxon>Diplogasteromorpha</taxon>
        <taxon>Diplogasteroidea</taxon>
        <taxon>Neodiplogasteridae</taxon>
        <taxon>Pristionchus</taxon>
    </lineage>
</organism>
<dbReference type="Proteomes" id="UP000005239">
    <property type="component" value="Unassembled WGS sequence"/>
</dbReference>
<accession>A0A8R1Y4X2</accession>
<keyword evidence="2" id="KW-1185">Reference proteome</keyword>